<feature type="transmembrane region" description="Helical" evidence="1">
    <location>
        <begin position="58"/>
        <end position="82"/>
    </location>
</feature>
<evidence type="ECO:0008006" key="4">
    <source>
        <dbReference type="Google" id="ProtNLM"/>
    </source>
</evidence>
<keyword evidence="1" id="KW-0472">Membrane</keyword>
<accession>A0ABD6C8K2</accession>
<dbReference type="AlphaFoldDB" id="A0ABD6C8K2"/>
<keyword evidence="1" id="KW-1133">Transmembrane helix</keyword>
<gene>
    <name evidence="2" type="ORF">ACFR9U_05825</name>
</gene>
<reference evidence="2 3" key="1">
    <citation type="journal article" date="2019" name="Int. J. Syst. Evol. Microbiol.">
        <title>The Global Catalogue of Microorganisms (GCM) 10K type strain sequencing project: providing services to taxonomists for standard genome sequencing and annotation.</title>
        <authorList>
            <consortium name="The Broad Institute Genomics Platform"/>
            <consortium name="The Broad Institute Genome Sequencing Center for Infectious Disease"/>
            <person name="Wu L."/>
            <person name="Ma J."/>
        </authorList>
    </citation>
    <scope>NUCLEOTIDE SEQUENCE [LARGE SCALE GENOMIC DNA]</scope>
    <source>
        <strain evidence="2 3">CGMCC 1.12125</strain>
    </source>
</reference>
<dbReference type="EMBL" id="JBHUDJ010000002">
    <property type="protein sequence ID" value="MFD1586491.1"/>
    <property type="molecule type" value="Genomic_DNA"/>
</dbReference>
<evidence type="ECO:0000256" key="1">
    <source>
        <dbReference type="SAM" id="Phobius"/>
    </source>
</evidence>
<organism evidence="2 3">
    <name type="scientific">Halorientalis brevis</name>
    <dbReference type="NCBI Taxonomy" id="1126241"/>
    <lineage>
        <taxon>Archaea</taxon>
        <taxon>Methanobacteriati</taxon>
        <taxon>Methanobacteriota</taxon>
        <taxon>Stenosarchaea group</taxon>
        <taxon>Halobacteria</taxon>
        <taxon>Halobacteriales</taxon>
        <taxon>Haloarculaceae</taxon>
        <taxon>Halorientalis</taxon>
    </lineage>
</organism>
<name>A0ABD6C8K2_9EURY</name>
<evidence type="ECO:0000313" key="3">
    <source>
        <dbReference type="Proteomes" id="UP001597119"/>
    </source>
</evidence>
<feature type="transmembrane region" description="Helical" evidence="1">
    <location>
        <begin position="17"/>
        <end position="38"/>
    </location>
</feature>
<dbReference type="RefSeq" id="WP_247379612.1">
    <property type="nucleotide sequence ID" value="NZ_JALLGV010000007.1"/>
</dbReference>
<protein>
    <recommendedName>
        <fullName evidence="4">Cox cluster protein</fullName>
    </recommendedName>
</protein>
<sequence>MSVQEETETGSRSVRSVAGVMASAFGLIVVLAAVAYSVMVNVVNWVTVDVLTYPVEGVAPFVVISGAILTIPILIPTVLITAKFLD</sequence>
<keyword evidence="1" id="KW-0812">Transmembrane</keyword>
<comment type="caution">
    <text evidence="2">The sequence shown here is derived from an EMBL/GenBank/DDBJ whole genome shotgun (WGS) entry which is preliminary data.</text>
</comment>
<evidence type="ECO:0000313" key="2">
    <source>
        <dbReference type="EMBL" id="MFD1586491.1"/>
    </source>
</evidence>
<proteinExistence type="predicted"/>
<dbReference type="Proteomes" id="UP001597119">
    <property type="component" value="Unassembled WGS sequence"/>
</dbReference>
<keyword evidence="3" id="KW-1185">Reference proteome</keyword>